<name>A0A6S7GP94_PARCT</name>
<dbReference type="AlphaFoldDB" id="A0A6S7GP94"/>
<sequence>MSDSVQELFTALPRRLRQLCKFTCVFSTELHGTSLTSFYQKCQAERYTVLLVKTTDQEVLGAFLSAPWNERFDHNNRFFGNGETFLFHFVPNFKRYTWCALATKNWKAPAFFMLADSQRIVVGGGNGWGLSIEEDLTHGRSEKCDTFDNEPLSGGNGGEFQCLRVEVWCLEEMGHLATFMDSTEEHVEQTGFFFSDVDEG</sequence>
<evidence type="ECO:0000313" key="1">
    <source>
        <dbReference type="EMBL" id="CAB3993493.1"/>
    </source>
</evidence>
<dbReference type="InterPro" id="IPR006571">
    <property type="entry name" value="TLDc_dom"/>
</dbReference>
<dbReference type="SMART" id="SM00584">
    <property type="entry name" value="TLDc"/>
    <property type="match status" value="1"/>
</dbReference>
<dbReference type="EMBL" id="CACRXK020002270">
    <property type="protein sequence ID" value="CAB3993493.1"/>
    <property type="molecule type" value="Genomic_DNA"/>
</dbReference>
<keyword evidence="2" id="KW-1185">Reference proteome</keyword>
<dbReference type="Pfam" id="PF07534">
    <property type="entry name" value="TLD"/>
    <property type="match status" value="1"/>
</dbReference>
<dbReference type="OrthoDB" id="10065050at2759"/>
<proteinExistence type="predicted"/>
<organism evidence="1 2">
    <name type="scientific">Paramuricea clavata</name>
    <name type="common">Red gorgonian</name>
    <name type="synonym">Violescent sea-whip</name>
    <dbReference type="NCBI Taxonomy" id="317549"/>
    <lineage>
        <taxon>Eukaryota</taxon>
        <taxon>Metazoa</taxon>
        <taxon>Cnidaria</taxon>
        <taxon>Anthozoa</taxon>
        <taxon>Octocorallia</taxon>
        <taxon>Malacalcyonacea</taxon>
        <taxon>Plexauridae</taxon>
        <taxon>Paramuricea</taxon>
    </lineage>
</organism>
<accession>A0A6S7GP94</accession>
<comment type="caution">
    <text evidence="1">The sequence shown here is derived from an EMBL/GenBank/DDBJ whole genome shotgun (WGS) entry which is preliminary data.</text>
</comment>
<evidence type="ECO:0000313" key="2">
    <source>
        <dbReference type="Proteomes" id="UP001152795"/>
    </source>
</evidence>
<protein>
    <submittedName>
        <fullName evidence="1">Uncharacterized protein</fullName>
    </submittedName>
</protein>
<dbReference type="PROSITE" id="PS51886">
    <property type="entry name" value="TLDC"/>
    <property type="match status" value="1"/>
</dbReference>
<dbReference type="PANTHER" id="PTHR23354:SF122">
    <property type="entry name" value="GTPASE-ACTIVATING PROTEIN SKYWALKER"/>
    <property type="match status" value="1"/>
</dbReference>
<dbReference type="Proteomes" id="UP001152795">
    <property type="component" value="Unassembled WGS sequence"/>
</dbReference>
<gene>
    <name evidence="1" type="ORF">PACLA_8A061551</name>
</gene>
<reference evidence="1" key="1">
    <citation type="submission" date="2020-04" db="EMBL/GenBank/DDBJ databases">
        <authorList>
            <person name="Alioto T."/>
            <person name="Alioto T."/>
            <person name="Gomez Garrido J."/>
        </authorList>
    </citation>
    <scope>NUCLEOTIDE SEQUENCE</scope>
    <source>
        <strain evidence="1">A484AB</strain>
    </source>
</reference>
<dbReference type="PANTHER" id="PTHR23354">
    <property type="entry name" value="NUCLEOLAR PROTEIN 7/ESTROGEN RECEPTOR COACTIVATOR-RELATED"/>
    <property type="match status" value="1"/>
</dbReference>